<feature type="domain" description="FIST C-domain" evidence="2">
    <location>
        <begin position="242"/>
        <end position="371"/>
    </location>
</feature>
<gene>
    <name evidence="3" type="ORF">VK792_10560</name>
</gene>
<dbReference type="EMBL" id="JAYLLH010000012">
    <property type="protein sequence ID" value="MEC3861728.1"/>
    <property type="molecule type" value="Genomic_DNA"/>
</dbReference>
<evidence type="ECO:0000313" key="4">
    <source>
        <dbReference type="Proteomes" id="UP001348149"/>
    </source>
</evidence>
<keyword evidence="4" id="KW-1185">Reference proteome</keyword>
<protein>
    <submittedName>
        <fullName evidence="3">FIST N-terminal domain-containing protein</fullName>
    </submittedName>
</protein>
<dbReference type="Pfam" id="PF08495">
    <property type="entry name" value="FIST"/>
    <property type="match status" value="1"/>
</dbReference>
<feature type="domain" description="FIST" evidence="1">
    <location>
        <begin position="41"/>
        <end position="241"/>
    </location>
</feature>
<dbReference type="PANTHER" id="PTHR40252">
    <property type="entry name" value="BLR0328 PROTEIN"/>
    <property type="match status" value="1"/>
</dbReference>
<dbReference type="PANTHER" id="PTHR40252:SF2">
    <property type="entry name" value="BLR0328 PROTEIN"/>
    <property type="match status" value="1"/>
</dbReference>
<dbReference type="Proteomes" id="UP001348149">
    <property type="component" value="Unassembled WGS sequence"/>
</dbReference>
<organism evidence="3 4">
    <name type="scientific">Mesobacterium hydrothermale</name>
    <dbReference type="NCBI Taxonomy" id="3111907"/>
    <lineage>
        <taxon>Bacteria</taxon>
        <taxon>Pseudomonadati</taxon>
        <taxon>Pseudomonadota</taxon>
        <taxon>Alphaproteobacteria</taxon>
        <taxon>Rhodobacterales</taxon>
        <taxon>Roseobacteraceae</taxon>
        <taxon>Mesobacterium</taxon>
    </lineage>
</organism>
<dbReference type="InterPro" id="IPR013702">
    <property type="entry name" value="FIST_domain_N"/>
</dbReference>
<reference evidence="3 4" key="1">
    <citation type="submission" date="2024-01" db="EMBL/GenBank/DDBJ databases">
        <title>Mesobacterium rodlantinim sp. nov., isolated from shallow sea hydrothermal systems off Kueishantao Island.</title>
        <authorList>
            <person name="Su Z."/>
            <person name="Tang K."/>
        </authorList>
    </citation>
    <scope>NUCLEOTIDE SEQUENCE [LARGE SCALE GENOMIC DNA]</scope>
    <source>
        <strain evidence="3 4">TK19101</strain>
    </source>
</reference>
<dbReference type="SMART" id="SM01204">
    <property type="entry name" value="FIST_C"/>
    <property type="match status" value="1"/>
</dbReference>
<dbReference type="Pfam" id="PF10442">
    <property type="entry name" value="FIST_C"/>
    <property type="match status" value="1"/>
</dbReference>
<accession>A0ABU6HJV8</accession>
<evidence type="ECO:0000313" key="3">
    <source>
        <dbReference type="EMBL" id="MEC3861728.1"/>
    </source>
</evidence>
<dbReference type="SMART" id="SM00897">
    <property type="entry name" value="FIST"/>
    <property type="match status" value="1"/>
</dbReference>
<name>A0ABU6HJV8_9RHOB</name>
<sequence>MDQLSGPSGARVCAPEIVRAATVEHDMPTPVTKLAGLMGDAPLTLVALFISSSADIPAIAAEANAAFPGTLVIGCTTAGEISCQGYDSGKIVAVGFPQAHFRANTVVVEDLDNFDATAVIDRMIQSRNALIRETPDWESDFNFLMIDGVSTQEDTLTSQIAAGLGPVPLFGGSAGDDDRFEATFVLHDGAVLTNAAVIAQLRTRCRVKVFKTDHYEPTERRMVVTRASPDRRIVHEINAEPAAREYARMLGKDPEQLSTFTFAANPLVVRIGGRHHVRSIQQVTEEGDLAFFSAIDEGLVLTLARASDMIEHLETQLRTLETHGKPDAILACDCLFRRIEAEQQQLTGRISQLFREHRVVGFSTYGEQINSMHVNQTLTGVAIYPPPE</sequence>
<comment type="caution">
    <text evidence="3">The sequence shown here is derived from an EMBL/GenBank/DDBJ whole genome shotgun (WGS) entry which is preliminary data.</text>
</comment>
<dbReference type="InterPro" id="IPR019494">
    <property type="entry name" value="FIST_C"/>
</dbReference>
<evidence type="ECO:0000259" key="1">
    <source>
        <dbReference type="SMART" id="SM00897"/>
    </source>
</evidence>
<dbReference type="RefSeq" id="WP_326297449.1">
    <property type="nucleotide sequence ID" value="NZ_JAYLLH010000012.1"/>
</dbReference>
<proteinExistence type="predicted"/>
<evidence type="ECO:0000259" key="2">
    <source>
        <dbReference type="SMART" id="SM01204"/>
    </source>
</evidence>